<accession>A0A917L554</accession>
<evidence type="ECO:0008006" key="3">
    <source>
        <dbReference type="Google" id="ProtNLM"/>
    </source>
</evidence>
<dbReference type="EMBL" id="BMKW01000039">
    <property type="protein sequence ID" value="GGJ45124.1"/>
    <property type="molecule type" value="Genomic_DNA"/>
</dbReference>
<dbReference type="InterPro" id="IPR009061">
    <property type="entry name" value="DNA-bd_dom_put_sf"/>
</dbReference>
<dbReference type="SUPFAM" id="SSF46955">
    <property type="entry name" value="Putative DNA-binding domain"/>
    <property type="match status" value="1"/>
</dbReference>
<dbReference type="Gene3D" id="1.10.10.10">
    <property type="entry name" value="Winged helix-like DNA-binding domain superfamily/Winged helix DNA-binding domain"/>
    <property type="match status" value="1"/>
</dbReference>
<organism evidence="1 2">
    <name type="scientific">Neoroseomonas lacus</name>
    <dbReference type="NCBI Taxonomy" id="287609"/>
    <lineage>
        <taxon>Bacteria</taxon>
        <taxon>Pseudomonadati</taxon>
        <taxon>Pseudomonadota</taxon>
        <taxon>Alphaproteobacteria</taxon>
        <taxon>Acetobacterales</taxon>
        <taxon>Acetobacteraceae</taxon>
        <taxon>Neoroseomonas</taxon>
    </lineage>
</organism>
<evidence type="ECO:0000313" key="1">
    <source>
        <dbReference type="EMBL" id="GGJ45124.1"/>
    </source>
</evidence>
<reference evidence="1" key="1">
    <citation type="journal article" date="2014" name="Int. J. Syst. Evol. Microbiol.">
        <title>Complete genome sequence of Corynebacterium casei LMG S-19264T (=DSM 44701T), isolated from a smear-ripened cheese.</title>
        <authorList>
            <consortium name="US DOE Joint Genome Institute (JGI-PGF)"/>
            <person name="Walter F."/>
            <person name="Albersmeier A."/>
            <person name="Kalinowski J."/>
            <person name="Ruckert C."/>
        </authorList>
    </citation>
    <scope>NUCLEOTIDE SEQUENCE</scope>
    <source>
        <strain evidence="1">CGMCC 1.3617</strain>
    </source>
</reference>
<evidence type="ECO:0000313" key="2">
    <source>
        <dbReference type="Proteomes" id="UP000661507"/>
    </source>
</evidence>
<keyword evidence="2" id="KW-1185">Reference proteome</keyword>
<protein>
    <recommendedName>
        <fullName evidence="3">DNA-binding protein</fullName>
    </recommendedName>
</protein>
<dbReference type="RefSeq" id="WP_188973962.1">
    <property type="nucleotide sequence ID" value="NZ_BMKW01000039.1"/>
</dbReference>
<dbReference type="InterPro" id="IPR036388">
    <property type="entry name" value="WH-like_DNA-bd_sf"/>
</dbReference>
<name>A0A917L554_9PROT</name>
<dbReference type="Proteomes" id="UP000661507">
    <property type="component" value="Unassembled WGS sequence"/>
</dbReference>
<proteinExistence type="predicted"/>
<dbReference type="AlphaFoldDB" id="A0A917L554"/>
<gene>
    <name evidence="1" type="ORF">GCM10011320_60680</name>
</gene>
<reference evidence="1" key="2">
    <citation type="submission" date="2020-09" db="EMBL/GenBank/DDBJ databases">
        <authorList>
            <person name="Sun Q."/>
            <person name="Zhou Y."/>
        </authorList>
    </citation>
    <scope>NUCLEOTIDE SEQUENCE</scope>
    <source>
        <strain evidence="1">CGMCC 1.3617</strain>
    </source>
</reference>
<sequence length="60" mass="7205">MAPIRLNQIELARRWKISPRTLERWRWLKLGPPYLKLGGRVAYRIEDVEAYEIEQLRGQA</sequence>
<comment type="caution">
    <text evidence="1">The sequence shown here is derived from an EMBL/GenBank/DDBJ whole genome shotgun (WGS) entry which is preliminary data.</text>
</comment>